<gene>
    <name evidence="3" type="ORF">PAM7066_01904</name>
</gene>
<evidence type="ECO:0000256" key="1">
    <source>
        <dbReference type="ARBA" id="ARBA00009600"/>
    </source>
</evidence>
<dbReference type="EMBL" id="FWFV01000004">
    <property type="protein sequence ID" value="SLN43414.1"/>
    <property type="molecule type" value="Genomic_DNA"/>
</dbReference>
<proteinExistence type="inferred from homology"/>
<dbReference type="PANTHER" id="PTHR30327">
    <property type="entry name" value="UNCHARACTERIZED PROTEIN YQGE"/>
    <property type="match status" value="1"/>
</dbReference>
<evidence type="ECO:0000313" key="4">
    <source>
        <dbReference type="Proteomes" id="UP000193870"/>
    </source>
</evidence>
<protein>
    <recommendedName>
        <fullName evidence="2">UPF0301 protein PAM7066_01904</fullName>
    </recommendedName>
</protein>
<name>A0A1Y5SLJ8_9RHOB</name>
<dbReference type="PANTHER" id="PTHR30327:SF1">
    <property type="entry name" value="UPF0301 PROTEIN YQGE"/>
    <property type="match status" value="1"/>
</dbReference>
<dbReference type="Pfam" id="PF02622">
    <property type="entry name" value="DUF179"/>
    <property type="match status" value="1"/>
</dbReference>
<dbReference type="Proteomes" id="UP000193870">
    <property type="component" value="Unassembled WGS sequence"/>
</dbReference>
<dbReference type="AlphaFoldDB" id="A0A1Y5SLJ8"/>
<keyword evidence="4" id="KW-1185">Reference proteome</keyword>
<organism evidence="3 4">
    <name type="scientific">Palleronia marisminoris</name>
    <dbReference type="NCBI Taxonomy" id="315423"/>
    <lineage>
        <taxon>Bacteria</taxon>
        <taxon>Pseudomonadati</taxon>
        <taxon>Pseudomonadota</taxon>
        <taxon>Alphaproteobacteria</taxon>
        <taxon>Rhodobacterales</taxon>
        <taxon>Roseobacteraceae</taxon>
        <taxon>Palleronia</taxon>
    </lineage>
</organism>
<sequence length="191" mass="20172">MFRDMTDVTELTGKLLIAMPGMGDPRFEKSVVVVVAHGADGGMGLIVNKPAPSIGLGHLFEQLSIEGQSGGDKLVYFGGPVENSRGFVLHDADYRQDDTTLSIDPQFGMTATLDILRAMAEGGGPEKSLVALGYAGWGPGQLEEEIAENGWLIADANPDLVFSDDHSGKWIAAIETLGIDPIMLSAEGGRA</sequence>
<dbReference type="Gene3D" id="3.40.1740.10">
    <property type="entry name" value="VC0467-like"/>
    <property type="match status" value="1"/>
</dbReference>
<dbReference type="STRING" id="315423.SAMN04488020_104281"/>
<comment type="similarity">
    <text evidence="1 2">Belongs to the UPF0301 (AlgH) family.</text>
</comment>
<dbReference type="HAMAP" id="MF_00758">
    <property type="entry name" value="UPF0301"/>
    <property type="match status" value="1"/>
</dbReference>
<accession>A0A1Y5SLJ8</accession>
<dbReference type="GO" id="GO:0005829">
    <property type="term" value="C:cytosol"/>
    <property type="evidence" value="ECO:0007669"/>
    <property type="project" value="TreeGrafter"/>
</dbReference>
<dbReference type="InterPro" id="IPR003774">
    <property type="entry name" value="AlgH-like"/>
</dbReference>
<dbReference type="SUPFAM" id="SSF143456">
    <property type="entry name" value="VC0467-like"/>
    <property type="match status" value="1"/>
</dbReference>
<evidence type="ECO:0000313" key="3">
    <source>
        <dbReference type="EMBL" id="SLN43414.1"/>
    </source>
</evidence>
<reference evidence="3 4" key="1">
    <citation type="submission" date="2017-03" db="EMBL/GenBank/DDBJ databases">
        <authorList>
            <person name="Afonso C.L."/>
            <person name="Miller P.J."/>
            <person name="Scott M.A."/>
            <person name="Spackman E."/>
            <person name="Goraichik I."/>
            <person name="Dimitrov K.M."/>
            <person name="Suarez D.L."/>
            <person name="Swayne D.E."/>
        </authorList>
    </citation>
    <scope>NUCLEOTIDE SEQUENCE [LARGE SCALE GENOMIC DNA]</scope>
    <source>
        <strain evidence="3 4">CECT 7066</strain>
    </source>
</reference>
<evidence type="ECO:0000256" key="2">
    <source>
        <dbReference type="HAMAP-Rule" id="MF_00758"/>
    </source>
</evidence>